<gene>
    <name evidence="2" type="ORF">MERR_LOCUS11813</name>
</gene>
<organism evidence="2 3">
    <name type="scientific">Microthlaspi erraticum</name>
    <dbReference type="NCBI Taxonomy" id="1685480"/>
    <lineage>
        <taxon>Eukaryota</taxon>
        <taxon>Viridiplantae</taxon>
        <taxon>Streptophyta</taxon>
        <taxon>Embryophyta</taxon>
        <taxon>Tracheophyta</taxon>
        <taxon>Spermatophyta</taxon>
        <taxon>Magnoliopsida</taxon>
        <taxon>eudicotyledons</taxon>
        <taxon>Gunneridae</taxon>
        <taxon>Pentapetalae</taxon>
        <taxon>rosids</taxon>
        <taxon>malvids</taxon>
        <taxon>Brassicales</taxon>
        <taxon>Brassicaceae</taxon>
        <taxon>Coluteocarpeae</taxon>
        <taxon>Microthlaspi</taxon>
    </lineage>
</organism>
<dbReference type="AlphaFoldDB" id="A0A6D2ICG0"/>
<dbReference type="PROSITE" id="PS50181">
    <property type="entry name" value="FBOX"/>
    <property type="match status" value="1"/>
</dbReference>
<accession>A0A6D2ICG0</accession>
<sequence length="359" mass="41618">MSSKVNAKKEQSSEEPPSLITSLPDDMIVDIVARVARRYYPTISLVSKSFRALVASPELYKRRSLLGCTEHCLYAVLFNQNTCHHRLYILNSNNRLVLIRSLPLIMPHDGFGRYVAVNSKIYVVVGHFSDITWCIDCRSHMVQPISNMPKKMFDKGAAIIDRKIYVIGDCFFYDDKEWSKGVAVLDTETQTWEPEIIKPKSDMNVDSVQFDNVVVMEDKIYMRGFQKSFVYGPKERKWELDEMLNSKSWCNACVVEDVLYYHDRYKNRLRAYDPKHRCWSVVKGLEELLFKMAGLLYSYTVSYGGKLGILFHKQEGICCAEIALERRQGRVIWGKMQWCDVVAYDVENLFVVKYLAVTL</sequence>
<dbReference type="OrthoDB" id="1110934at2759"/>
<dbReference type="InterPro" id="IPR001810">
    <property type="entry name" value="F-box_dom"/>
</dbReference>
<evidence type="ECO:0000313" key="3">
    <source>
        <dbReference type="Proteomes" id="UP000467841"/>
    </source>
</evidence>
<dbReference type="InterPro" id="IPR015915">
    <property type="entry name" value="Kelch-typ_b-propeller"/>
</dbReference>
<feature type="domain" description="F-box" evidence="1">
    <location>
        <begin position="17"/>
        <end position="63"/>
    </location>
</feature>
<reference evidence="2" key="1">
    <citation type="submission" date="2020-01" db="EMBL/GenBank/DDBJ databases">
        <authorList>
            <person name="Mishra B."/>
        </authorList>
    </citation>
    <scope>NUCLEOTIDE SEQUENCE [LARGE SCALE GENOMIC DNA]</scope>
</reference>
<dbReference type="PANTHER" id="PTHR24414">
    <property type="entry name" value="F-BOX/KELCH-REPEAT PROTEIN SKIP4"/>
    <property type="match status" value="1"/>
</dbReference>
<name>A0A6D2ICG0_9BRAS</name>
<evidence type="ECO:0000313" key="2">
    <source>
        <dbReference type="EMBL" id="CAA7024578.1"/>
    </source>
</evidence>
<dbReference type="CDD" id="cd22152">
    <property type="entry name" value="F-box_AtAFR-like"/>
    <property type="match status" value="1"/>
</dbReference>
<evidence type="ECO:0000259" key="1">
    <source>
        <dbReference type="PROSITE" id="PS50181"/>
    </source>
</evidence>
<dbReference type="Proteomes" id="UP000467841">
    <property type="component" value="Unassembled WGS sequence"/>
</dbReference>
<dbReference type="InterPro" id="IPR057499">
    <property type="entry name" value="Kelch_FKB95"/>
</dbReference>
<dbReference type="InterPro" id="IPR036047">
    <property type="entry name" value="F-box-like_dom_sf"/>
</dbReference>
<dbReference type="Pfam" id="PF25210">
    <property type="entry name" value="Kelch_FKB95"/>
    <property type="match status" value="1"/>
</dbReference>
<dbReference type="EMBL" id="CACVBM020000899">
    <property type="protein sequence ID" value="CAA7024578.1"/>
    <property type="molecule type" value="Genomic_DNA"/>
</dbReference>
<protein>
    <recommendedName>
        <fullName evidence="1">F-box domain-containing protein</fullName>
    </recommendedName>
</protein>
<dbReference type="Gene3D" id="2.120.10.80">
    <property type="entry name" value="Kelch-type beta propeller"/>
    <property type="match status" value="1"/>
</dbReference>
<dbReference type="SUPFAM" id="SSF117281">
    <property type="entry name" value="Kelch motif"/>
    <property type="match status" value="1"/>
</dbReference>
<comment type="caution">
    <text evidence="2">The sequence shown here is derived from an EMBL/GenBank/DDBJ whole genome shotgun (WGS) entry which is preliminary data.</text>
</comment>
<dbReference type="Pfam" id="PF00646">
    <property type="entry name" value="F-box"/>
    <property type="match status" value="1"/>
</dbReference>
<proteinExistence type="predicted"/>
<keyword evidence="3" id="KW-1185">Reference proteome</keyword>
<dbReference type="PANTHER" id="PTHR24414:SF184">
    <property type="entry name" value="GALACTOSE OXIDASE_KELCH REPEAT SUPERFAMILY PROTEIN"/>
    <property type="match status" value="1"/>
</dbReference>
<dbReference type="SUPFAM" id="SSF81383">
    <property type="entry name" value="F-box domain"/>
    <property type="match status" value="1"/>
</dbReference>
<dbReference type="SMART" id="SM00256">
    <property type="entry name" value="FBOX"/>
    <property type="match status" value="1"/>
</dbReference>
<dbReference type="InterPro" id="IPR050354">
    <property type="entry name" value="F-box/kelch-repeat_ARATH"/>
</dbReference>